<feature type="region of interest" description="Disordered" evidence="2">
    <location>
        <begin position="634"/>
        <end position="817"/>
    </location>
</feature>
<evidence type="ECO:0000313" key="5">
    <source>
        <dbReference type="EMBL" id="MDI1492477.1"/>
    </source>
</evidence>
<dbReference type="Proteomes" id="UP001161017">
    <property type="component" value="Unassembled WGS sequence"/>
</dbReference>
<feature type="compositionally biased region" description="Polar residues" evidence="2">
    <location>
        <begin position="638"/>
        <end position="650"/>
    </location>
</feature>
<feature type="region of interest" description="Disordered" evidence="2">
    <location>
        <begin position="25"/>
        <end position="68"/>
    </location>
</feature>
<proteinExistence type="predicted"/>
<dbReference type="AlphaFoldDB" id="A0AA43QU18"/>
<comment type="caution">
    <text evidence="5">The sequence shown here is derived from an EMBL/GenBank/DDBJ whole genome shotgun (WGS) entry which is preliminary data.</text>
</comment>
<feature type="compositionally biased region" description="Acidic residues" evidence="2">
    <location>
        <begin position="701"/>
        <end position="710"/>
    </location>
</feature>
<accession>A0AA43QU18</accession>
<keyword evidence="1" id="KW-0677">Repeat</keyword>
<sequence>MDSLDNERSPEISLSPTWKVQKSSTWKKSLRNRRKSDDQTIPDPAPITVNTDAKQRSRALSASVATRTDYKSQDSVQDSLYGLREAADHYEKHATQYSWNELLRARADVEELGSIAAAAHTGKGSKNSPIGMGKFCNVALEYSKLLDVVFNESHEYVSIVWGVMKVLLVANVNHARLREKVEEHLISIGEQAAIVNHFIFYNPTEKMVESVGLLYADFSRFLRTAIQSYAKSKLATVLQAFTFPWETRFSTIVDRINRHFEQIKDMCSASSFGTTMQNNHLLHMIQDAQHDNFEQIHSQQQDEMLRSKSRQEVMDQMLRSFQAFEKNWPGAFDRLVQQQADLVKGFDASSRGRPQPPSRPEDFLSNVVESEETVYRFREDIYPGLPDFDKWEHSQVLRAKQMTTLDHQHCAKLLDHREMKAWMEKGESGLIWINSHQITKTVDWVSVLAMSLIEYADRLQNVTVLRHFCFGPYADKKGSNACIILQSFIFQMIGKHRKAFLSNRSTGLVIQRLKGSRDNIDELKDIFLEVLQTARIMCLWIFVDHIDILSSQNASEMAFPILDFLEKLVQDTSITVKVLITARLGGSERLSIIAADEGIISLNHPVINVPRGQHRNEIALWARHSRRPHRLQEATLKKTISSDSKTPTGHSSDDSSESDLTHERRTKRPASALNPPRQPVRGASSVEDSESACSYKKDEFLSSEEEETDLEMGRTTSHPFVRTGNCISTDDDSDGSMLKTPKPDEGKFDSSSNSESDYSDSIGALLRSRKPSLKSNLVVDRSGQHENGPDKASSLLVKQGGDGDAVPERSSDSVNTLGKVVTFESDADDSDY</sequence>
<evidence type="ECO:0000256" key="1">
    <source>
        <dbReference type="ARBA" id="ARBA00022737"/>
    </source>
</evidence>
<feature type="compositionally biased region" description="Polar residues" evidence="2">
    <location>
        <begin position="48"/>
        <end position="66"/>
    </location>
</feature>
<dbReference type="PANTHER" id="PTHR40619">
    <property type="entry name" value="FUNGAL STAND N-TERMINAL GOODBYE DOMAIN-CONTAINING PROTEIN"/>
    <property type="match status" value="1"/>
</dbReference>
<dbReference type="Pfam" id="PF24809">
    <property type="entry name" value="DUF7708"/>
    <property type="match status" value="1"/>
</dbReference>
<evidence type="ECO:0000259" key="3">
    <source>
        <dbReference type="Pfam" id="PF24809"/>
    </source>
</evidence>
<evidence type="ECO:0000313" key="6">
    <source>
        <dbReference type="Proteomes" id="UP001161017"/>
    </source>
</evidence>
<name>A0AA43QU18_9LECA</name>
<feature type="compositionally biased region" description="Low complexity" evidence="2">
    <location>
        <begin position="749"/>
        <end position="761"/>
    </location>
</feature>
<evidence type="ECO:0000256" key="2">
    <source>
        <dbReference type="SAM" id="MobiDB-lite"/>
    </source>
</evidence>
<dbReference type="EMBL" id="JAPUFD010000019">
    <property type="protein sequence ID" value="MDI1492477.1"/>
    <property type="molecule type" value="Genomic_DNA"/>
</dbReference>
<feature type="domain" description="Nephrocystin 3-like N-terminal" evidence="4">
    <location>
        <begin position="410"/>
        <end position="583"/>
    </location>
</feature>
<protein>
    <submittedName>
        <fullName evidence="5">Uncharacterized protein</fullName>
    </submittedName>
</protein>
<reference evidence="5" key="1">
    <citation type="journal article" date="2023" name="Genome Biol. Evol.">
        <title>First Whole Genome Sequence and Flow Cytometry Genome Size Data for the Lichen-Forming Fungus Ramalina farinacea (Ascomycota).</title>
        <authorList>
            <person name="Llewellyn T."/>
            <person name="Mian S."/>
            <person name="Hill R."/>
            <person name="Leitch I.J."/>
            <person name="Gaya E."/>
        </authorList>
    </citation>
    <scope>NUCLEOTIDE SEQUENCE</scope>
    <source>
        <strain evidence="5">LIQ254RAFAR</strain>
    </source>
</reference>
<gene>
    <name evidence="5" type="ORF">OHK93_003691</name>
</gene>
<dbReference type="InterPro" id="IPR056884">
    <property type="entry name" value="NPHP3-like_N"/>
</dbReference>
<dbReference type="Pfam" id="PF24883">
    <property type="entry name" value="NPHP3_N"/>
    <property type="match status" value="1"/>
</dbReference>
<evidence type="ECO:0000259" key="4">
    <source>
        <dbReference type="Pfam" id="PF24883"/>
    </source>
</evidence>
<feature type="domain" description="DUF7708" evidence="3">
    <location>
        <begin position="133"/>
        <end position="271"/>
    </location>
</feature>
<dbReference type="PANTHER" id="PTHR40619:SF3">
    <property type="entry name" value="FUNGAL STAND N-TERMINAL GOODBYE DOMAIN-CONTAINING PROTEIN"/>
    <property type="match status" value="1"/>
</dbReference>
<organism evidence="5 6">
    <name type="scientific">Ramalina farinacea</name>
    <dbReference type="NCBI Taxonomy" id="258253"/>
    <lineage>
        <taxon>Eukaryota</taxon>
        <taxon>Fungi</taxon>
        <taxon>Dikarya</taxon>
        <taxon>Ascomycota</taxon>
        <taxon>Pezizomycotina</taxon>
        <taxon>Lecanoromycetes</taxon>
        <taxon>OSLEUM clade</taxon>
        <taxon>Lecanoromycetidae</taxon>
        <taxon>Lecanorales</taxon>
        <taxon>Lecanorineae</taxon>
        <taxon>Ramalinaceae</taxon>
        <taxon>Ramalina</taxon>
    </lineage>
</organism>
<dbReference type="InterPro" id="IPR056125">
    <property type="entry name" value="DUF7708"/>
</dbReference>
<keyword evidence="6" id="KW-1185">Reference proteome</keyword>